<dbReference type="PANTHER" id="PTHR43391:SF86">
    <property type="entry name" value="SHORT-CHAIN DEHYDROGENASE_REDUCTASE FAMILY PROTEIN"/>
    <property type="match status" value="1"/>
</dbReference>
<organism evidence="4 5">
    <name type="scientific">Salinispora arenicola</name>
    <dbReference type="NCBI Taxonomy" id="168697"/>
    <lineage>
        <taxon>Bacteria</taxon>
        <taxon>Bacillati</taxon>
        <taxon>Actinomycetota</taxon>
        <taxon>Actinomycetes</taxon>
        <taxon>Micromonosporales</taxon>
        <taxon>Micromonosporaceae</taxon>
        <taxon>Salinispora</taxon>
    </lineage>
</organism>
<gene>
    <name evidence="4" type="ORF">FB564_3475</name>
</gene>
<dbReference type="PRINTS" id="PR00081">
    <property type="entry name" value="GDHRDH"/>
</dbReference>
<dbReference type="Gene3D" id="3.40.50.720">
    <property type="entry name" value="NAD(P)-binding Rossmann-like Domain"/>
    <property type="match status" value="1"/>
</dbReference>
<dbReference type="GO" id="GO:0016491">
    <property type="term" value="F:oxidoreductase activity"/>
    <property type="evidence" value="ECO:0007669"/>
    <property type="project" value="UniProtKB-KW"/>
</dbReference>
<keyword evidence="2" id="KW-0560">Oxidoreductase</keyword>
<dbReference type="AlphaFoldDB" id="A0A542XR01"/>
<evidence type="ECO:0000256" key="3">
    <source>
        <dbReference type="RuleBase" id="RU000363"/>
    </source>
</evidence>
<sequence length="287" mass="29727">MLINDANRCVLITGTSSGIGLATAIACARAGWTTVATMRDTTKASALLAAAEAAGVSLDVRELEVTSDASVRECVGAVVAEHGRLDAVVNNAGAAYIGTLENDDLADVRACVEVNFFGVIQVSHAAMPHLRASGGRLITISSVGGSVGQPFNEAYCAAKFAVEGFMQSLAPVAHTVGVRVGIIEPGAVTSEFVANAKVDVAAMVAEAGPYAPALTAYVQRTRARYEADAGHSQTSDDVATVVMDMLTSPDMPFRVQTSTWARDFVGLSLSDLDGSSVQGETRGWVSQ</sequence>
<protein>
    <submittedName>
        <fullName evidence="4">Short-subunit dehydrogenase</fullName>
    </submittedName>
</protein>
<evidence type="ECO:0000256" key="2">
    <source>
        <dbReference type="ARBA" id="ARBA00023002"/>
    </source>
</evidence>
<dbReference type="CDD" id="cd05374">
    <property type="entry name" value="17beta-HSD-like_SDR_c"/>
    <property type="match status" value="1"/>
</dbReference>
<evidence type="ECO:0000256" key="1">
    <source>
        <dbReference type="ARBA" id="ARBA00006484"/>
    </source>
</evidence>
<dbReference type="EMBL" id="VFOL01000001">
    <property type="protein sequence ID" value="TQL38278.1"/>
    <property type="molecule type" value="Genomic_DNA"/>
</dbReference>
<dbReference type="RefSeq" id="WP_018584064.1">
    <property type="nucleotide sequence ID" value="NZ_BOQM01000015.1"/>
</dbReference>
<evidence type="ECO:0000313" key="5">
    <source>
        <dbReference type="Proteomes" id="UP000315983"/>
    </source>
</evidence>
<accession>A0A542XR01</accession>
<dbReference type="PRINTS" id="PR00080">
    <property type="entry name" value="SDRFAMILY"/>
</dbReference>
<dbReference type="InterPro" id="IPR002347">
    <property type="entry name" value="SDR_fam"/>
</dbReference>
<name>A0A542XR01_SALAC</name>
<evidence type="ECO:0000313" key="4">
    <source>
        <dbReference type="EMBL" id="TQL38278.1"/>
    </source>
</evidence>
<dbReference type="SUPFAM" id="SSF51735">
    <property type="entry name" value="NAD(P)-binding Rossmann-fold domains"/>
    <property type="match status" value="1"/>
</dbReference>
<dbReference type="InterPro" id="IPR020904">
    <property type="entry name" value="Sc_DH/Rdtase_CS"/>
</dbReference>
<dbReference type="InterPro" id="IPR036291">
    <property type="entry name" value="NAD(P)-bd_dom_sf"/>
</dbReference>
<dbReference type="PROSITE" id="PS00061">
    <property type="entry name" value="ADH_SHORT"/>
    <property type="match status" value="1"/>
</dbReference>
<dbReference type="GeneID" id="93772666"/>
<comment type="caution">
    <text evidence="4">The sequence shown here is derived from an EMBL/GenBank/DDBJ whole genome shotgun (WGS) entry which is preliminary data.</text>
</comment>
<comment type="similarity">
    <text evidence="1 3">Belongs to the short-chain dehydrogenases/reductases (SDR) family.</text>
</comment>
<reference evidence="4 5" key="1">
    <citation type="submission" date="2019-06" db="EMBL/GenBank/DDBJ databases">
        <title>Sequencing the genomes of 1000 actinobacteria strains.</title>
        <authorList>
            <person name="Klenk H.-P."/>
        </authorList>
    </citation>
    <scope>NUCLEOTIDE SEQUENCE [LARGE SCALE GENOMIC DNA]</scope>
    <source>
        <strain evidence="4 5">DSM 44819</strain>
    </source>
</reference>
<dbReference type="Pfam" id="PF00106">
    <property type="entry name" value="adh_short"/>
    <property type="match status" value="1"/>
</dbReference>
<dbReference type="PANTHER" id="PTHR43391">
    <property type="entry name" value="RETINOL DEHYDROGENASE-RELATED"/>
    <property type="match status" value="1"/>
</dbReference>
<proteinExistence type="inferred from homology"/>
<dbReference type="Proteomes" id="UP000315983">
    <property type="component" value="Unassembled WGS sequence"/>
</dbReference>
<dbReference type="GO" id="GO:0005829">
    <property type="term" value="C:cytosol"/>
    <property type="evidence" value="ECO:0007669"/>
    <property type="project" value="TreeGrafter"/>
</dbReference>